<proteinExistence type="predicted"/>
<dbReference type="PANTHER" id="PTHR33055:SF13">
    <property type="entry name" value="TRANSPOSASE"/>
    <property type="match status" value="1"/>
</dbReference>
<dbReference type="Proteomes" id="UP001375370">
    <property type="component" value="Chromosome"/>
</dbReference>
<dbReference type="EMBL" id="CP146612">
    <property type="protein sequence ID" value="WWX25386.1"/>
    <property type="molecule type" value="Genomic_DNA"/>
</dbReference>
<dbReference type="Pfam" id="PF01548">
    <property type="entry name" value="DEDD_Tnp_IS110"/>
    <property type="match status" value="1"/>
</dbReference>
<keyword evidence="5" id="KW-1185">Reference proteome</keyword>
<dbReference type="PANTHER" id="PTHR33055">
    <property type="entry name" value="TRANSPOSASE FOR INSERTION SEQUENCE ELEMENT IS1111A"/>
    <property type="match status" value="1"/>
</dbReference>
<accession>A0ABZ2J1E9</accession>
<dbReference type="EMBL" id="CP146612">
    <property type="protein sequence ID" value="WWX24712.1"/>
    <property type="molecule type" value="Genomic_DNA"/>
</dbReference>
<evidence type="ECO:0000313" key="3">
    <source>
        <dbReference type="EMBL" id="WWX24712.1"/>
    </source>
</evidence>
<protein>
    <submittedName>
        <fullName evidence="3">IS110 family transposase</fullName>
    </submittedName>
</protein>
<gene>
    <name evidence="3" type="ORF">V8247_05440</name>
    <name evidence="4" type="ORF">V8247_09110</name>
</gene>
<dbReference type="Pfam" id="PF02371">
    <property type="entry name" value="Transposase_20"/>
    <property type="match status" value="1"/>
</dbReference>
<evidence type="ECO:0000259" key="2">
    <source>
        <dbReference type="Pfam" id="PF02371"/>
    </source>
</evidence>
<dbReference type="InterPro" id="IPR047650">
    <property type="entry name" value="Transpos_IS110"/>
</dbReference>
<reference evidence="3 5" key="1">
    <citation type="submission" date="2024-03" db="EMBL/GenBank/DDBJ databases">
        <title>A Dehalogenimonas Isolated from Estuarine Sediments Dihaloeliminates Chlorinated Alkanes.</title>
        <authorList>
            <person name="Yang Y."/>
            <person name="Wang H."/>
        </authorList>
    </citation>
    <scope>NUCLEOTIDE SEQUENCE [LARGE SCALE GENOMIC DNA]</scope>
    <source>
        <strain evidence="3 5">W</strain>
    </source>
</reference>
<sequence length="311" mass="34652">MATLCYFGIDVSKNRLDVAANPDESSWQFSNDEKGISQLLTLISKHSPELVVLEPTGGYEIPVTVALAAEGVKVVVVNARQIREYARAIGKLAKTDKIDASVIASFAAVIKPAIRPVNDDQALRLKATVSRRRQLSDMVKAETSRLDKPYHEEIKLHILAHIAWLREELSRIDDDLKQMIQNSPVWREKDELLKSVPGIGNVLSAVILAELPELGTLNRKQIAALVGVAPFNRDSGAMRGKRMIWGGRATVRAALYMAALVGIRYNPLISEFYYHLLSHGKAKKLALVACMRRLLTILNAIIKHRTEWKYA</sequence>
<name>A0ABZ2J1E9_9CHLR</name>
<feature type="domain" description="Transposase IS116/IS110/IS902 C-terminal" evidence="2">
    <location>
        <begin position="191"/>
        <end position="273"/>
    </location>
</feature>
<dbReference type="NCBIfam" id="NF033542">
    <property type="entry name" value="transpos_IS110"/>
    <property type="match status" value="1"/>
</dbReference>
<dbReference type="InterPro" id="IPR003346">
    <property type="entry name" value="Transposase_20"/>
</dbReference>
<evidence type="ECO:0000313" key="5">
    <source>
        <dbReference type="Proteomes" id="UP001375370"/>
    </source>
</evidence>
<dbReference type="InterPro" id="IPR002525">
    <property type="entry name" value="Transp_IS110-like_N"/>
</dbReference>
<feature type="domain" description="Transposase IS110-like N-terminal" evidence="1">
    <location>
        <begin position="8"/>
        <end position="147"/>
    </location>
</feature>
<organism evidence="3 5">
    <name type="scientific">Candidatus Dehalogenimonas loeffleri</name>
    <dbReference type="NCBI Taxonomy" id="3127115"/>
    <lineage>
        <taxon>Bacteria</taxon>
        <taxon>Bacillati</taxon>
        <taxon>Chloroflexota</taxon>
        <taxon>Dehalococcoidia</taxon>
        <taxon>Dehalococcoidales</taxon>
        <taxon>Dehalococcoidaceae</taxon>
        <taxon>Dehalogenimonas</taxon>
    </lineage>
</organism>
<evidence type="ECO:0000259" key="1">
    <source>
        <dbReference type="Pfam" id="PF01548"/>
    </source>
</evidence>
<evidence type="ECO:0000313" key="4">
    <source>
        <dbReference type="EMBL" id="WWX25386.1"/>
    </source>
</evidence>
<dbReference type="RefSeq" id="WP_338736829.1">
    <property type="nucleotide sequence ID" value="NZ_CP146612.1"/>
</dbReference>